<organism evidence="1 2">
    <name type="scientific">Providencia rettgeri</name>
    <dbReference type="NCBI Taxonomy" id="587"/>
    <lineage>
        <taxon>Bacteria</taxon>
        <taxon>Pseudomonadati</taxon>
        <taxon>Pseudomonadota</taxon>
        <taxon>Gammaproteobacteria</taxon>
        <taxon>Enterobacterales</taxon>
        <taxon>Morganellaceae</taxon>
        <taxon>Providencia</taxon>
    </lineage>
</organism>
<evidence type="ECO:0000313" key="1">
    <source>
        <dbReference type="EMBL" id="MBW3118900.1"/>
    </source>
</evidence>
<dbReference type="AlphaFoldDB" id="A0AAE2ZLA5"/>
<dbReference type="EMBL" id="JAHWLI010000120">
    <property type="protein sequence ID" value="MBW3118900.1"/>
    <property type="molecule type" value="Genomic_DNA"/>
</dbReference>
<gene>
    <name evidence="1" type="ORF">KYI77_20895</name>
</gene>
<name>A0AAE2ZLA5_PRORE</name>
<comment type="caution">
    <text evidence="1">The sequence shown here is derived from an EMBL/GenBank/DDBJ whole genome shotgun (WGS) entry which is preliminary data.</text>
</comment>
<reference evidence="1" key="1">
    <citation type="submission" date="2021-07" db="EMBL/GenBank/DDBJ databases">
        <authorList>
            <person name="Stanton E."/>
        </authorList>
    </citation>
    <scope>NUCLEOTIDE SEQUENCE</scope>
    <source>
        <strain evidence="1">2021EL-01139</strain>
    </source>
</reference>
<accession>A0AAE2ZLA5</accession>
<protein>
    <submittedName>
        <fullName evidence="1">Uncharacterized protein</fullName>
    </submittedName>
</protein>
<dbReference type="RefSeq" id="WP_219197828.1">
    <property type="nucleotide sequence ID" value="NZ_JAHWLI010000120.1"/>
</dbReference>
<evidence type="ECO:0000313" key="2">
    <source>
        <dbReference type="Proteomes" id="UP001155882"/>
    </source>
</evidence>
<sequence>MREPKPTTKPVPSSDIQHVNIPVDHVANSMSVLISVCDHYGLLTDDVNINVSKDVDVGLVIIATAKGKNLDEISSMNDYLFERLYERDVDLSALVVFFEPDVATSS</sequence>
<proteinExistence type="predicted"/>
<dbReference type="Proteomes" id="UP001155882">
    <property type="component" value="Unassembled WGS sequence"/>
</dbReference>